<sequence length="122" mass="13561">MELIHPSRSPLWPNSGISIVGLYVRIWDTATGTKHQMLKTRGSVVRILSFSEDDYQPHRPGSQAVTNNLIVLGHKSGGVTFIYFDFSPQTHPCFMITGGPITVVTILGPFGMEPLNRKMHAR</sequence>
<dbReference type="EMBL" id="HG793138">
    <property type="protein sequence ID" value="CRL20982.1"/>
    <property type="molecule type" value="Genomic_DNA"/>
</dbReference>
<protein>
    <submittedName>
        <fullName evidence="1">Str. FM013</fullName>
    </submittedName>
</protein>
<gene>
    <name evidence="1" type="ORF">PCAMFM013_S005g000146</name>
</gene>
<evidence type="ECO:0000313" key="1">
    <source>
        <dbReference type="EMBL" id="CRL20982.1"/>
    </source>
</evidence>
<proteinExistence type="predicted"/>
<evidence type="ECO:0000313" key="2">
    <source>
        <dbReference type="Proteomes" id="UP000053732"/>
    </source>
</evidence>
<reference evidence="1 2" key="1">
    <citation type="journal article" date="2014" name="Nat. Commun.">
        <title>Multiple recent horizontal transfers of a large genomic region in cheese making fungi.</title>
        <authorList>
            <person name="Cheeseman K."/>
            <person name="Ropars J."/>
            <person name="Renault P."/>
            <person name="Dupont J."/>
            <person name="Gouzy J."/>
            <person name="Branca A."/>
            <person name="Abraham A.L."/>
            <person name="Ceppi M."/>
            <person name="Conseiller E."/>
            <person name="Debuchy R."/>
            <person name="Malagnac F."/>
            <person name="Goarin A."/>
            <person name="Silar P."/>
            <person name="Lacoste S."/>
            <person name="Sallet E."/>
            <person name="Bensimon A."/>
            <person name="Giraud T."/>
            <person name="Brygoo Y."/>
        </authorList>
    </citation>
    <scope>NUCLEOTIDE SEQUENCE [LARGE SCALE GENOMIC DNA]</scope>
    <source>
        <strain evidence="2">FM 013</strain>
    </source>
</reference>
<name>A0A0G4P3V3_PENC3</name>
<dbReference type="Proteomes" id="UP000053732">
    <property type="component" value="Unassembled WGS sequence"/>
</dbReference>
<keyword evidence="2" id="KW-1185">Reference proteome</keyword>
<dbReference type="AlphaFoldDB" id="A0A0G4P3V3"/>
<organism evidence="1 2">
    <name type="scientific">Penicillium camemberti (strain FM 013)</name>
    <dbReference type="NCBI Taxonomy" id="1429867"/>
    <lineage>
        <taxon>Eukaryota</taxon>
        <taxon>Fungi</taxon>
        <taxon>Dikarya</taxon>
        <taxon>Ascomycota</taxon>
        <taxon>Pezizomycotina</taxon>
        <taxon>Eurotiomycetes</taxon>
        <taxon>Eurotiomycetidae</taxon>
        <taxon>Eurotiales</taxon>
        <taxon>Aspergillaceae</taxon>
        <taxon>Penicillium</taxon>
    </lineage>
</organism>
<accession>A0A0G4P3V3</accession>